<evidence type="ECO:0000313" key="2">
    <source>
        <dbReference type="EMBL" id="KAF2140325.1"/>
    </source>
</evidence>
<dbReference type="EMBL" id="ML995490">
    <property type="protein sequence ID" value="KAF2140325.1"/>
    <property type="molecule type" value="Genomic_DNA"/>
</dbReference>
<dbReference type="GeneID" id="54298263"/>
<sequence length="289" mass="31644">MSSVDLHSKIDPGSDLHCPPLSPGTRTARFEIKSQKPTDSVSEIGDPDTLDTKYDNAEGFVVDLPRVVVVPAQRNIVVTIREPPTFIIDGKTGKTILRPEYRSVSSRMFSNRTQMPKTRFPSNISSARRAKSASFSVPNPQLAIQPTRPNKQRFPVEDNLLSPTSLELGLQAVEQWNPPLLLTSSTAPRISRMSVSPQVGVVPTSISLPKETPLLPSESGLRLPSTGRFKIISFSSSRSSLTEDHTRHEKKPVDAASSAKTAASSRYHTPTVEDDISSIDIPHVYHTGD</sequence>
<name>A0A6A6BAN0_9PEZI</name>
<accession>A0A6A6BAN0</accession>
<dbReference type="RefSeq" id="XP_033396038.1">
    <property type="nucleotide sequence ID" value="XM_033540767.1"/>
</dbReference>
<reference evidence="2" key="1">
    <citation type="journal article" date="2020" name="Stud. Mycol.">
        <title>101 Dothideomycetes genomes: a test case for predicting lifestyles and emergence of pathogens.</title>
        <authorList>
            <person name="Haridas S."/>
            <person name="Albert R."/>
            <person name="Binder M."/>
            <person name="Bloem J."/>
            <person name="Labutti K."/>
            <person name="Salamov A."/>
            <person name="Andreopoulos B."/>
            <person name="Baker S."/>
            <person name="Barry K."/>
            <person name="Bills G."/>
            <person name="Bluhm B."/>
            <person name="Cannon C."/>
            <person name="Castanera R."/>
            <person name="Culley D."/>
            <person name="Daum C."/>
            <person name="Ezra D."/>
            <person name="Gonzalez J."/>
            <person name="Henrissat B."/>
            <person name="Kuo A."/>
            <person name="Liang C."/>
            <person name="Lipzen A."/>
            <person name="Lutzoni F."/>
            <person name="Magnuson J."/>
            <person name="Mondo S."/>
            <person name="Nolan M."/>
            <person name="Ohm R."/>
            <person name="Pangilinan J."/>
            <person name="Park H.-J."/>
            <person name="Ramirez L."/>
            <person name="Alfaro M."/>
            <person name="Sun H."/>
            <person name="Tritt A."/>
            <person name="Yoshinaga Y."/>
            <person name="Zwiers L.-H."/>
            <person name="Turgeon B."/>
            <person name="Goodwin S."/>
            <person name="Spatafora J."/>
            <person name="Crous P."/>
            <person name="Grigoriev I."/>
        </authorList>
    </citation>
    <scope>NUCLEOTIDE SEQUENCE</scope>
    <source>
        <strain evidence="2">CBS 121167</strain>
    </source>
</reference>
<feature type="region of interest" description="Disordered" evidence="1">
    <location>
        <begin position="240"/>
        <end position="289"/>
    </location>
</feature>
<proteinExistence type="predicted"/>
<feature type="compositionally biased region" description="Basic and acidic residues" evidence="1">
    <location>
        <begin position="241"/>
        <end position="253"/>
    </location>
</feature>
<organism evidence="2 3">
    <name type="scientific">Aplosporella prunicola CBS 121167</name>
    <dbReference type="NCBI Taxonomy" id="1176127"/>
    <lineage>
        <taxon>Eukaryota</taxon>
        <taxon>Fungi</taxon>
        <taxon>Dikarya</taxon>
        <taxon>Ascomycota</taxon>
        <taxon>Pezizomycotina</taxon>
        <taxon>Dothideomycetes</taxon>
        <taxon>Dothideomycetes incertae sedis</taxon>
        <taxon>Botryosphaeriales</taxon>
        <taxon>Aplosporellaceae</taxon>
        <taxon>Aplosporella</taxon>
    </lineage>
</organism>
<evidence type="ECO:0000256" key="1">
    <source>
        <dbReference type="SAM" id="MobiDB-lite"/>
    </source>
</evidence>
<evidence type="ECO:0000313" key="3">
    <source>
        <dbReference type="Proteomes" id="UP000799438"/>
    </source>
</evidence>
<feature type="compositionally biased region" description="Basic and acidic residues" evidence="1">
    <location>
        <begin position="1"/>
        <end position="14"/>
    </location>
</feature>
<dbReference type="AlphaFoldDB" id="A0A6A6BAN0"/>
<protein>
    <submittedName>
        <fullName evidence="2">Uncharacterized protein</fullName>
    </submittedName>
</protein>
<feature type="compositionally biased region" description="Low complexity" evidence="1">
    <location>
        <begin position="255"/>
        <end position="265"/>
    </location>
</feature>
<dbReference type="Proteomes" id="UP000799438">
    <property type="component" value="Unassembled WGS sequence"/>
</dbReference>
<gene>
    <name evidence="2" type="ORF">K452DRAFT_289071</name>
</gene>
<keyword evidence="3" id="KW-1185">Reference proteome</keyword>
<feature type="region of interest" description="Disordered" evidence="1">
    <location>
        <begin position="1"/>
        <end position="50"/>
    </location>
</feature>